<evidence type="ECO:0000313" key="2">
    <source>
        <dbReference type="Proteomes" id="UP001517247"/>
    </source>
</evidence>
<evidence type="ECO:0000313" key="1">
    <source>
        <dbReference type="EMBL" id="MFN0256256.1"/>
    </source>
</evidence>
<comment type="caution">
    <text evidence="1">The sequence shown here is derived from an EMBL/GenBank/DDBJ whole genome shotgun (WGS) entry which is preliminary data.</text>
</comment>
<dbReference type="PROSITE" id="PS51257">
    <property type="entry name" value="PROKAR_LIPOPROTEIN"/>
    <property type="match status" value="1"/>
</dbReference>
<protein>
    <submittedName>
        <fullName evidence="1">DUF695 domain-containing protein</fullName>
    </submittedName>
</protein>
<dbReference type="RefSeq" id="WP_246077025.1">
    <property type="nucleotide sequence ID" value="NZ_SSHJ02000006.1"/>
</dbReference>
<keyword evidence="2" id="KW-1185">Reference proteome</keyword>
<sequence length="192" mass="21990">MTERYHFFKATTLTLFISLTSCGQPTNNNNMGLFDKLFSKEEANVNWDEIKKTDKVYPPNSISILMLKTDSGKPGTGWVDKAYDKYAYKKYCPYNFLIMVDLTDSIAENNPDLDMGTIEDFFVDELRKVCVAHIVARVVTDNGMNIEMYLELQEPAMKHMQTILDNPNRLVSFSCEVNEDPKWTAVSGLMKL</sequence>
<gene>
    <name evidence="1" type="ORF">E6A44_011770</name>
</gene>
<dbReference type="EMBL" id="SSHJ02000006">
    <property type="protein sequence ID" value="MFN0256256.1"/>
    <property type="molecule type" value="Genomic_DNA"/>
</dbReference>
<reference evidence="1 2" key="1">
    <citation type="submission" date="2024-12" db="EMBL/GenBank/DDBJ databases">
        <authorList>
            <person name="Hu S."/>
        </authorList>
    </citation>
    <scope>NUCLEOTIDE SEQUENCE [LARGE SCALE GENOMIC DNA]</scope>
    <source>
        <strain evidence="1 2">THG-T11</strain>
    </source>
</reference>
<name>A0ABW9J6U3_9SPHI</name>
<proteinExistence type="predicted"/>
<dbReference type="Proteomes" id="UP001517247">
    <property type="component" value="Unassembled WGS sequence"/>
</dbReference>
<accession>A0ABW9J6U3</accession>
<organism evidence="1 2">
    <name type="scientific">Pedobacter ureilyticus</name>
    <dbReference type="NCBI Taxonomy" id="1393051"/>
    <lineage>
        <taxon>Bacteria</taxon>
        <taxon>Pseudomonadati</taxon>
        <taxon>Bacteroidota</taxon>
        <taxon>Sphingobacteriia</taxon>
        <taxon>Sphingobacteriales</taxon>
        <taxon>Sphingobacteriaceae</taxon>
        <taxon>Pedobacter</taxon>
    </lineage>
</organism>